<dbReference type="Pfam" id="PF04545">
    <property type="entry name" value="Sigma70_r4"/>
    <property type="match status" value="1"/>
</dbReference>
<dbReference type="GO" id="GO:0006352">
    <property type="term" value="P:DNA-templated transcription initiation"/>
    <property type="evidence" value="ECO:0007669"/>
    <property type="project" value="InterPro"/>
</dbReference>
<protein>
    <submittedName>
        <fullName evidence="7">RNA polymerase primary sigma factor</fullName>
    </submittedName>
</protein>
<feature type="compositionally biased region" description="Acidic residues" evidence="5">
    <location>
        <begin position="1"/>
        <end position="21"/>
    </location>
</feature>
<sequence>MSVPDLDDADLDDLDDWEAEPEVVAPRGDDRVVEEARVLHEAIGRHQAIDGDEDWDDIDLFLPDRALPLIRDDGEAGGVRGLLFRALREGSVPESALIDACLKTDESRNQEAESLLTFVIGDLGAVIDGVPEIDEPPFLGEPTAEENLEIAEAFEFAEDLASGWNDPLRIYLNLKEFRGDLLEAEEEIALSREMEECGTEALDALSRWPEGFAAVFDAAERIARGEADVEAFSSGAEPSEESEASLLDTSLDEVDEVELDRDAAAFVSAISHARSLDRDDVAHIRAALATAGLSRGFMLELAAKAGDDPAGILFASAVRRQAAARERMICSNLRLAYSVAKKYQWSTEALDDLVQEANIGLMKAVERFDWRRGFRFSTYAMWWIRQQVARAIADKARMVRVPVHMYEAASKIRREREAFEAREGRPESKDEISLRTGIPLAKVGHLLSTLEDIVSLEEPDPEVGLPRGDLLIDATSPDPAAVMEAESLRRTLAGMVGELDERAAKVISLRFGLRGEDAMTLEEVGLRFDVTRERIRQIESKALGKLSRRMMGDVESFMDGVSAQKTMATSSPAPQVLPAASLER</sequence>
<reference evidence="7 8" key="1">
    <citation type="submission" date="2019-03" db="EMBL/GenBank/DDBJ databases">
        <title>Genomic Encyclopedia of Type Strains, Phase IV (KMG-IV): sequencing the most valuable type-strain genomes for metagenomic binning, comparative biology and taxonomic classification.</title>
        <authorList>
            <person name="Goeker M."/>
        </authorList>
    </citation>
    <scope>NUCLEOTIDE SEQUENCE [LARGE SCALE GENOMIC DNA]</scope>
    <source>
        <strain evidence="7 8">DSM 2286</strain>
    </source>
</reference>
<evidence type="ECO:0000313" key="7">
    <source>
        <dbReference type="EMBL" id="TCL32887.1"/>
    </source>
</evidence>
<keyword evidence="1" id="KW-0805">Transcription regulation</keyword>
<evidence type="ECO:0000256" key="3">
    <source>
        <dbReference type="ARBA" id="ARBA00023125"/>
    </source>
</evidence>
<dbReference type="SUPFAM" id="SSF88946">
    <property type="entry name" value="Sigma2 domain of RNA polymerase sigma factors"/>
    <property type="match status" value="1"/>
</dbReference>
<dbReference type="PANTHER" id="PTHR30603">
    <property type="entry name" value="RNA POLYMERASE SIGMA FACTOR RPO"/>
    <property type="match status" value="1"/>
</dbReference>
<dbReference type="PRINTS" id="PR00046">
    <property type="entry name" value="SIGMA70FCT"/>
</dbReference>
<accession>A0A4R1PNG6</accession>
<evidence type="ECO:0000259" key="6">
    <source>
        <dbReference type="PROSITE" id="PS00716"/>
    </source>
</evidence>
<dbReference type="InterPro" id="IPR007627">
    <property type="entry name" value="RNA_pol_sigma70_r2"/>
</dbReference>
<dbReference type="InterPro" id="IPR013324">
    <property type="entry name" value="RNA_pol_sigma_r3/r4-like"/>
</dbReference>
<dbReference type="Gene3D" id="1.10.10.10">
    <property type="entry name" value="Winged helix-like DNA-binding domain superfamily/Winged helix DNA-binding domain"/>
    <property type="match status" value="2"/>
</dbReference>
<dbReference type="InterPro" id="IPR013325">
    <property type="entry name" value="RNA_pol_sigma_r2"/>
</dbReference>
<evidence type="ECO:0000256" key="1">
    <source>
        <dbReference type="ARBA" id="ARBA00023015"/>
    </source>
</evidence>
<dbReference type="PANTHER" id="PTHR30603:SF47">
    <property type="entry name" value="RNA POLYMERASE SIGMA FACTOR SIGD, CHLOROPLASTIC"/>
    <property type="match status" value="1"/>
</dbReference>
<proteinExistence type="predicted"/>
<dbReference type="InterPro" id="IPR014284">
    <property type="entry name" value="RNA_pol_sigma-70_dom"/>
</dbReference>
<dbReference type="CDD" id="cd06171">
    <property type="entry name" value="Sigma70_r4"/>
    <property type="match status" value="1"/>
</dbReference>
<dbReference type="InterPro" id="IPR036388">
    <property type="entry name" value="WH-like_DNA-bd_sf"/>
</dbReference>
<dbReference type="GO" id="GO:0003677">
    <property type="term" value="F:DNA binding"/>
    <property type="evidence" value="ECO:0007669"/>
    <property type="project" value="UniProtKB-KW"/>
</dbReference>
<evidence type="ECO:0000256" key="2">
    <source>
        <dbReference type="ARBA" id="ARBA00023082"/>
    </source>
</evidence>
<dbReference type="InterPro" id="IPR000943">
    <property type="entry name" value="RNA_pol_sigma70"/>
</dbReference>
<dbReference type="SUPFAM" id="SSF88659">
    <property type="entry name" value="Sigma3 and sigma4 domains of RNA polymerase sigma factors"/>
    <property type="match status" value="2"/>
</dbReference>
<keyword evidence="3" id="KW-0238">DNA-binding</keyword>
<dbReference type="Proteomes" id="UP000295169">
    <property type="component" value="Unassembled WGS sequence"/>
</dbReference>
<feature type="domain" description="RNA polymerase sigma-70" evidence="6">
    <location>
        <begin position="520"/>
        <end position="546"/>
    </location>
</feature>
<dbReference type="InterPro" id="IPR007630">
    <property type="entry name" value="RNA_pol_sigma70_r4"/>
</dbReference>
<name>A0A4R1PNG6_9GAMM</name>
<comment type="caution">
    <text evidence="7">The sequence shown here is derived from an EMBL/GenBank/DDBJ whole genome shotgun (WGS) entry which is preliminary data.</text>
</comment>
<dbReference type="PROSITE" id="PS00716">
    <property type="entry name" value="SIGMA70_2"/>
    <property type="match status" value="1"/>
</dbReference>
<dbReference type="InterPro" id="IPR050239">
    <property type="entry name" value="Sigma-70_RNA_pol_init_factors"/>
</dbReference>
<dbReference type="AlphaFoldDB" id="A0A4R1PNG6"/>
<dbReference type="GO" id="GO:0016987">
    <property type="term" value="F:sigma factor activity"/>
    <property type="evidence" value="ECO:0007669"/>
    <property type="project" value="UniProtKB-KW"/>
</dbReference>
<gene>
    <name evidence="7" type="ORF">EV691_106147</name>
</gene>
<dbReference type="NCBIfam" id="TIGR02937">
    <property type="entry name" value="sigma70-ECF"/>
    <property type="match status" value="1"/>
</dbReference>
<evidence type="ECO:0000256" key="5">
    <source>
        <dbReference type="SAM" id="MobiDB-lite"/>
    </source>
</evidence>
<dbReference type="Gene3D" id="1.10.601.10">
    <property type="entry name" value="RNA Polymerase Primary Sigma Factor"/>
    <property type="match status" value="2"/>
</dbReference>
<organism evidence="7 8">
    <name type="scientific">Azotobacter chroococcum</name>
    <dbReference type="NCBI Taxonomy" id="353"/>
    <lineage>
        <taxon>Bacteria</taxon>
        <taxon>Pseudomonadati</taxon>
        <taxon>Pseudomonadota</taxon>
        <taxon>Gammaproteobacteria</taxon>
        <taxon>Pseudomonadales</taxon>
        <taxon>Pseudomonadaceae</taxon>
        <taxon>Azotobacter</taxon>
    </lineage>
</organism>
<dbReference type="EMBL" id="SMMU01000006">
    <property type="protein sequence ID" value="TCL32887.1"/>
    <property type="molecule type" value="Genomic_DNA"/>
</dbReference>
<feature type="region of interest" description="Disordered" evidence="5">
    <location>
        <begin position="1"/>
        <end position="28"/>
    </location>
</feature>
<keyword evidence="2" id="KW-0731">Sigma factor</keyword>
<dbReference type="Pfam" id="PF04542">
    <property type="entry name" value="Sigma70_r2"/>
    <property type="match status" value="1"/>
</dbReference>
<evidence type="ECO:0000256" key="4">
    <source>
        <dbReference type="ARBA" id="ARBA00023163"/>
    </source>
</evidence>
<evidence type="ECO:0000313" key="8">
    <source>
        <dbReference type="Proteomes" id="UP000295169"/>
    </source>
</evidence>
<keyword evidence="4" id="KW-0804">Transcription</keyword>